<feature type="compositionally biased region" description="Basic and acidic residues" evidence="1">
    <location>
        <begin position="439"/>
        <end position="451"/>
    </location>
</feature>
<evidence type="ECO:0008006" key="4">
    <source>
        <dbReference type="Google" id="ProtNLM"/>
    </source>
</evidence>
<reference evidence="3" key="1">
    <citation type="submission" date="2018-06" db="EMBL/GenBank/DDBJ databases">
        <title>Genome assembly of Danube salmon.</title>
        <authorList>
            <person name="Macqueen D.J."/>
            <person name="Gundappa M.K."/>
        </authorList>
    </citation>
    <scope>NUCLEOTIDE SEQUENCE [LARGE SCALE GENOMIC DNA]</scope>
</reference>
<dbReference type="Proteomes" id="UP000314982">
    <property type="component" value="Unassembled WGS sequence"/>
</dbReference>
<feature type="region of interest" description="Disordered" evidence="1">
    <location>
        <begin position="245"/>
        <end position="626"/>
    </location>
</feature>
<feature type="compositionally biased region" description="Basic residues" evidence="1">
    <location>
        <begin position="112"/>
        <end position="121"/>
    </location>
</feature>
<keyword evidence="3" id="KW-1185">Reference proteome</keyword>
<dbReference type="GeneTree" id="ENSGT00940000157700"/>
<organism evidence="2 3">
    <name type="scientific">Hucho hucho</name>
    <name type="common">huchen</name>
    <dbReference type="NCBI Taxonomy" id="62062"/>
    <lineage>
        <taxon>Eukaryota</taxon>
        <taxon>Metazoa</taxon>
        <taxon>Chordata</taxon>
        <taxon>Craniata</taxon>
        <taxon>Vertebrata</taxon>
        <taxon>Euteleostomi</taxon>
        <taxon>Actinopterygii</taxon>
        <taxon>Neopterygii</taxon>
        <taxon>Teleostei</taxon>
        <taxon>Protacanthopterygii</taxon>
        <taxon>Salmoniformes</taxon>
        <taxon>Salmonidae</taxon>
        <taxon>Salmoninae</taxon>
        <taxon>Hucho</taxon>
    </lineage>
</organism>
<name>A0A4W5Q1S2_9TELE</name>
<accession>A0A4W5Q1S2</accession>
<evidence type="ECO:0000313" key="3">
    <source>
        <dbReference type="Proteomes" id="UP000314982"/>
    </source>
</evidence>
<reference evidence="2" key="2">
    <citation type="submission" date="2025-08" db="UniProtKB">
        <authorList>
            <consortium name="Ensembl"/>
        </authorList>
    </citation>
    <scope>IDENTIFICATION</scope>
</reference>
<feature type="compositionally biased region" description="Polar residues" evidence="1">
    <location>
        <begin position="57"/>
        <end position="79"/>
    </location>
</feature>
<feature type="compositionally biased region" description="Low complexity" evidence="1">
    <location>
        <begin position="529"/>
        <end position="542"/>
    </location>
</feature>
<evidence type="ECO:0000313" key="2">
    <source>
        <dbReference type="Ensembl" id="ENSHHUP00000066384.1"/>
    </source>
</evidence>
<feature type="compositionally biased region" description="Basic and acidic residues" evidence="1">
    <location>
        <begin position="512"/>
        <end position="522"/>
    </location>
</feature>
<feature type="compositionally biased region" description="Polar residues" evidence="1">
    <location>
        <begin position="601"/>
        <end position="626"/>
    </location>
</feature>
<feature type="compositionally biased region" description="Low complexity" evidence="1">
    <location>
        <begin position="129"/>
        <end position="141"/>
    </location>
</feature>
<feature type="compositionally biased region" description="Basic and acidic residues" evidence="1">
    <location>
        <begin position="310"/>
        <end position="322"/>
    </location>
</feature>
<feature type="compositionally biased region" description="Polar residues" evidence="1">
    <location>
        <begin position="394"/>
        <end position="413"/>
    </location>
</feature>
<evidence type="ECO:0000256" key="1">
    <source>
        <dbReference type="SAM" id="MobiDB-lite"/>
    </source>
</evidence>
<feature type="compositionally biased region" description="Basic and acidic residues" evidence="1">
    <location>
        <begin position="9"/>
        <end position="18"/>
    </location>
</feature>
<feature type="compositionally biased region" description="Low complexity" evidence="1">
    <location>
        <begin position="349"/>
        <end position="385"/>
    </location>
</feature>
<proteinExistence type="predicted"/>
<feature type="compositionally biased region" description="Low complexity" evidence="1">
    <location>
        <begin position="30"/>
        <end position="56"/>
    </location>
</feature>
<dbReference type="Ensembl" id="ENSHHUT00000068621.1">
    <property type="protein sequence ID" value="ENSHHUP00000066384.1"/>
    <property type="gene ID" value="ENSHHUG00000039134.1"/>
</dbReference>
<reference evidence="2" key="3">
    <citation type="submission" date="2025-09" db="UniProtKB">
        <authorList>
            <consortium name="Ensembl"/>
        </authorList>
    </citation>
    <scope>IDENTIFICATION</scope>
</reference>
<feature type="compositionally biased region" description="Polar residues" evidence="1">
    <location>
        <begin position="151"/>
        <end position="160"/>
    </location>
</feature>
<feature type="region of interest" description="Disordered" evidence="1">
    <location>
        <begin position="1"/>
        <end position="228"/>
    </location>
</feature>
<protein>
    <recommendedName>
        <fullName evidence="4">Microtubule associated serine/threonine kinase family member 4</fullName>
    </recommendedName>
</protein>
<sequence length="626" mass="64990">MARRNKKAGAKEGQESKKRSSLFRKITKQSNLLHTSRSLSSLNRSLSSGDSLPGSPTHNLSARSPTQSYRSTPDSTYLGNSSQSSSPVSSTPNSPAASQHMRPSSLHGLSPKLHRQYRSARCKSAGNIPLSPLAHTPSPTTSSPPPLSGHTVGSSNTTQAFPAKLHSSPPVARPRPKSAEPPRSPLLQRVQSSEKLGATLLPSFSSSLSASSPLAGGVSMRKHSLEVSHGDYRRESFHCEHSLQSLLEMEGENGLVPPSPSSFSSPSPPTVGETGGLKPARRPGRQESPLSRDTLLTGRERAAQITASDPHTDSTPVKEEPKTSAGETAKTLTPCEALKRKASPVPGEAQPSPASTPSTPGAKSSPADKPLSSSAPSSETASGGPKPTERAPVQATSQSKHQAVQTDTTPASRSQEKSEEKGSVGPDKVTRAGATELAKASKDTQMRESTLKGEMGCIDKATEIKVKGPAPSVPTQAPAPTPAQSPLTIGSDPASTKSRADKVCVPLSSYRGAKDERSHLEVVEENPMSPSSTAASPCSSKSRPISPGDKPSFVTQLTSVAKNVLGPMKMGSQEGPKGEEKRGSSAGMSEAPSGGSRRGAQGTSPSPAGSAQPEKANTSNSGKHHS</sequence>
<feature type="compositionally biased region" description="Low complexity" evidence="1">
    <location>
        <begin position="200"/>
        <end position="215"/>
    </location>
</feature>
<dbReference type="AlphaFoldDB" id="A0A4W5Q1S2"/>
<dbReference type="STRING" id="62062.ENSHHUP00000066384"/>
<feature type="compositionally biased region" description="Low complexity" evidence="1">
    <location>
        <begin position="80"/>
        <end position="98"/>
    </location>
</feature>